<evidence type="ECO:0000256" key="2">
    <source>
        <dbReference type="SAM" id="Coils"/>
    </source>
</evidence>
<reference evidence="5 6" key="1">
    <citation type="submission" date="2019-04" db="EMBL/GenBank/DDBJ databases">
        <title>The sequence and de novo assembly of Takifugu bimaculatus genome using PacBio and Hi-C technologies.</title>
        <authorList>
            <person name="Xu P."/>
            <person name="Liu B."/>
            <person name="Zhou Z."/>
        </authorList>
    </citation>
    <scope>NUCLEOTIDE SEQUENCE [LARGE SCALE GENOMIC DNA]</scope>
    <source>
        <strain evidence="5">TB-2018</strain>
        <tissue evidence="5">Muscle</tissue>
    </source>
</reference>
<feature type="region of interest" description="Disordered" evidence="3">
    <location>
        <begin position="553"/>
        <end position="624"/>
    </location>
</feature>
<evidence type="ECO:0000256" key="3">
    <source>
        <dbReference type="SAM" id="MobiDB-lite"/>
    </source>
</evidence>
<feature type="domain" description="C1q" evidence="4">
    <location>
        <begin position="762"/>
        <end position="896"/>
    </location>
</feature>
<dbReference type="InterPro" id="IPR001073">
    <property type="entry name" value="C1q_dom"/>
</dbReference>
<feature type="coiled-coil region" evidence="2">
    <location>
        <begin position="158"/>
        <end position="193"/>
    </location>
</feature>
<dbReference type="InterPro" id="IPR008983">
    <property type="entry name" value="Tumour_necrosis_fac-like_dom"/>
</dbReference>
<evidence type="ECO:0000256" key="1">
    <source>
        <dbReference type="ARBA" id="ARBA00007950"/>
    </source>
</evidence>
<dbReference type="InterPro" id="IPR041637">
    <property type="entry name" value="Caprin-1_dimer"/>
</dbReference>
<organism evidence="5 6">
    <name type="scientific">Takifugu bimaculatus</name>
    <dbReference type="NCBI Taxonomy" id="433685"/>
    <lineage>
        <taxon>Eukaryota</taxon>
        <taxon>Metazoa</taxon>
        <taxon>Chordata</taxon>
        <taxon>Craniata</taxon>
        <taxon>Vertebrata</taxon>
        <taxon>Euteleostomi</taxon>
        <taxon>Actinopterygii</taxon>
        <taxon>Neopterygii</taxon>
        <taxon>Teleostei</taxon>
        <taxon>Neoteleostei</taxon>
        <taxon>Acanthomorphata</taxon>
        <taxon>Eupercaria</taxon>
        <taxon>Tetraodontiformes</taxon>
        <taxon>Tetradontoidea</taxon>
        <taxon>Tetraodontidae</taxon>
        <taxon>Takifugu</taxon>
    </lineage>
</organism>
<dbReference type="GO" id="GO:0005102">
    <property type="term" value="F:signaling receptor binding"/>
    <property type="evidence" value="ECO:0007669"/>
    <property type="project" value="TreeGrafter"/>
</dbReference>
<dbReference type="Gene3D" id="2.60.120.40">
    <property type="match status" value="1"/>
</dbReference>
<feature type="region of interest" description="Disordered" evidence="3">
    <location>
        <begin position="642"/>
        <end position="667"/>
    </location>
</feature>
<sequence length="896" mass="99700">MAGAGPGLSLRTVRSWPDSGRGGSLKRTPRGRYSSHFSSKEIKMVQLFPSTNLDVSPLSEGSYETMENGLVLVDSPKVGSSETIIQPLHLETSTIYHGYDAYIENGLICLKHKVRNLEKKKLKLEGYKNRLRRGETLNPDQMVAVEKYEEVLHHLQFAQELHKTLDGLTMNLLRAQKKAAKKEQLAKVELERKHLSLVLQVQHLLQGLRQEHVKRDLLAGKNQAPQLSAEKLHNLNQLANLLGVERDPRLSLKEQMEEAALAYSDLLEGKDKPVVGSTFKCLKEELMGLLNFKYFNCLSPPFTKYLDLLSSTCHRTPSKDISKKNWTLNVLETTEQEPPDCWDMKLSNGSTSHNATVSKTWRGAATLVPRGNSKKQPAPFKHQKQAATREQRASLALQLAAPMVFNSTTALPKDPILRKQQLEDLMTDIHGAFSFMQDSLLDSELSSSKGHPELRKPPFVSPAVLDSKTYSDAIPKLAHSTPLSSRIVDFESIIHSRNGDQCRQTCDLELASKSLHKKLQLVERKQAPSPPLYDKEEIIFVSLEDKSCALTPVTPLEEHPPCRRDSCPPPQERVYAAPASPSMASVHLQNTKGNENRNKRDSVASSEPKNAVGTQTPPEFAQSGYESHYGYSDCTFSSDGQTVLSLGQSEGHGSQSGQPCGRGSLRGGLYVPQTPVVDSLPVFYATRDTGYPNSCRRGSRRNNSCATLSDLSPVNSPDREEAFTVVDSGHEESLAFSTSEVPLTPHNHQHTTLLPLHFYPLSQSVRVAFTASRTANFAPSNLDQPIVFDQLHSNLGDMYDSHIGRFTSPVNGTYVFIFNILKLAINVPLYINLMRNEEVIVSAYANDGAPDHETASNHAILPLFQGDQMWLRLHRGAIYGSTWKYSTFSGFLLYQD</sequence>
<evidence type="ECO:0000259" key="4">
    <source>
        <dbReference type="PROSITE" id="PS50871"/>
    </source>
</evidence>
<dbReference type="AlphaFoldDB" id="A0A4Z2BH93"/>
<feature type="region of interest" description="Disordered" evidence="3">
    <location>
        <begin position="1"/>
        <end position="33"/>
    </location>
</feature>
<dbReference type="InterPro" id="IPR028816">
    <property type="entry name" value="Caprin"/>
</dbReference>
<name>A0A4Z2BH93_9TELE</name>
<dbReference type="EMBL" id="SWLE01000015">
    <property type="protein sequence ID" value="TNM91751.1"/>
    <property type="molecule type" value="Genomic_DNA"/>
</dbReference>
<protein>
    <recommendedName>
        <fullName evidence="4">C1q domain-containing protein</fullName>
    </recommendedName>
</protein>
<keyword evidence="2" id="KW-0175">Coiled coil</keyword>
<dbReference type="Pfam" id="PF18293">
    <property type="entry name" value="Caprin-1_dimer"/>
    <property type="match status" value="1"/>
</dbReference>
<dbReference type="GO" id="GO:0005737">
    <property type="term" value="C:cytoplasm"/>
    <property type="evidence" value="ECO:0007669"/>
    <property type="project" value="TreeGrafter"/>
</dbReference>
<evidence type="ECO:0000313" key="6">
    <source>
        <dbReference type="Proteomes" id="UP000516260"/>
    </source>
</evidence>
<proteinExistence type="inferred from homology"/>
<dbReference type="Proteomes" id="UP000516260">
    <property type="component" value="Chromosome 22"/>
</dbReference>
<keyword evidence="6" id="KW-1185">Reference proteome</keyword>
<dbReference type="SUPFAM" id="SSF49842">
    <property type="entry name" value="TNF-like"/>
    <property type="match status" value="1"/>
</dbReference>
<comment type="similarity">
    <text evidence="1">Belongs to the caprin family.</text>
</comment>
<feature type="compositionally biased region" description="Basic and acidic residues" evidence="3">
    <location>
        <begin position="556"/>
        <end position="566"/>
    </location>
</feature>
<gene>
    <name evidence="5" type="ORF">fugu_020131</name>
</gene>
<evidence type="ECO:0000313" key="5">
    <source>
        <dbReference type="EMBL" id="TNM91751.1"/>
    </source>
</evidence>
<dbReference type="GO" id="GO:0090263">
    <property type="term" value="P:positive regulation of canonical Wnt signaling pathway"/>
    <property type="evidence" value="ECO:0007669"/>
    <property type="project" value="TreeGrafter"/>
</dbReference>
<comment type="caution">
    <text evidence="5">The sequence shown here is derived from an EMBL/GenBank/DDBJ whole genome shotgun (WGS) entry which is preliminary data.</text>
</comment>
<dbReference type="PRINTS" id="PR00007">
    <property type="entry name" value="COMPLEMNTC1Q"/>
</dbReference>
<accession>A0A4Z2BH93</accession>
<dbReference type="PANTHER" id="PTHR22922">
    <property type="entry name" value="GPI-ANCHORED PROTEIN P137"/>
    <property type="match status" value="1"/>
</dbReference>
<dbReference type="PROSITE" id="PS50871">
    <property type="entry name" value="C1Q"/>
    <property type="match status" value="1"/>
</dbReference>
<feature type="compositionally biased region" description="Low complexity" evidence="3">
    <location>
        <begin position="645"/>
        <end position="658"/>
    </location>
</feature>
<dbReference type="Pfam" id="PF00386">
    <property type="entry name" value="C1q"/>
    <property type="match status" value="1"/>
</dbReference>
<dbReference type="PANTHER" id="PTHR22922:SF5">
    <property type="entry name" value="CAPRIN-2"/>
    <property type="match status" value="1"/>
</dbReference>
<feature type="compositionally biased region" description="Polar residues" evidence="3">
    <location>
        <begin position="603"/>
        <end position="617"/>
    </location>
</feature>
<dbReference type="SMART" id="SM00110">
    <property type="entry name" value="C1Q"/>
    <property type="match status" value="1"/>
</dbReference>